<dbReference type="InterPro" id="IPR001544">
    <property type="entry name" value="Aminotrans_IV"/>
</dbReference>
<protein>
    <submittedName>
        <fullName evidence="6">Aminodeoxychorismate lyase</fullName>
        <ecNumber evidence="6">4.1.3.38</ecNumber>
    </submittedName>
</protein>
<dbReference type="GO" id="GO:0008696">
    <property type="term" value="F:4-amino-4-deoxychorismate lyase activity"/>
    <property type="evidence" value="ECO:0007669"/>
    <property type="project" value="UniProtKB-EC"/>
</dbReference>
<comment type="caution">
    <text evidence="6">The sequence shown here is derived from an EMBL/GenBank/DDBJ whole genome shotgun (WGS) entry which is preliminary data.</text>
</comment>
<keyword evidence="7" id="KW-1185">Reference proteome</keyword>
<evidence type="ECO:0000313" key="7">
    <source>
        <dbReference type="Proteomes" id="UP001596233"/>
    </source>
</evidence>
<dbReference type="CDD" id="cd00449">
    <property type="entry name" value="PLPDE_IV"/>
    <property type="match status" value="1"/>
</dbReference>
<evidence type="ECO:0000256" key="3">
    <source>
        <dbReference type="ARBA" id="ARBA00022898"/>
    </source>
</evidence>
<evidence type="ECO:0000256" key="5">
    <source>
        <dbReference type="RuleBase" id="RU004516"/>
    </source>
</evidence>
<evidence type="ECO:0000313" key="6">
    <source>
        <dbReference type="EMBL" id="MFC6335184.1"/>
    </source>
</evidence>
<name>A0ABW1VC82_9BACL</name>
<dbReference type="Pfam" id="PF01063">
    <property type="entry name" value="Aminotran_4"/>
    <property type="match status" value="1"/>
</dbReference>
<evidence type="ECO:0000256" key="4">
    <source>
        <dbReference type="RuleBase" id="RU004106"/>
    </source>
</evidence>
<proteinExistence type="inferred from homology"/>
<accession>A0ABW1VC82</accession>
<keyword evidence="6" id="KW-0456">Lyase</keyword>
<dbReference type="PANTHER" id="PTHR42743">
    <property type="entry name" value="AMINO-ACID AMINOTRANSFERASE"/>
    <property type="match status" value="1"/>
</dbReference>
<sequence length="296" mass="33124">MSDMRTLYVNGKLMNAKEAMVSVYDHGFLYGLGLFETFRTYHGRCFLLERHINRLLDSCRQLGIACELTTESVQQIVTELLERNQLEEGYVRLTVSGGVGDLGLPMDDYSNPTIVVMVKPLAVMSADAWKKGKALQLLRTRRNSPEGAYRFKSLHYMNNIIAKRELLQLGDRTVAGAEGLMVNEKEQLAEGIVSNLFFVKDNVVHTPHIDTGILPGITRQFVIELAKQHGYDVKEGHYTFAELWTCSEAWITNSIQELVPVTTLLDMDGSRQTLSQAEAGSICTQLAQAYLAAAMK</sequence>
<comment type="similarity">
    <text evidence="2 4">Belongs to the class-IV pyridoxal-phosphate-dependent aminotransferase family.</text>
</comment>
<dbReference type="SUPFAM" id="SSF56752">
    <property type="entry name" value="D-aminoacid aminotransferase-like PLP-dependent enzymes"/>
    <property type="match status" value="1"/>
</dbReference>
<evidence type="ECO:0000256" key="1">
    <source>
        <dbReference type="ARBA" id="ARBA00001933"/>
    </source>
</evidence>
<dbReference type="InterPro" id="IPR050571">
    <property type="entry name" value="Class-IV_PLP-Dep_Aminotrnsfr"/>
</dbReference>
<dbReference type="RefSeq" id="WP_379238463.1">
    <property type="nucleotide sequence ID" value="NZ_JBHSTE010000011.1"/>
</dbReference>
<evidence type="ECO:0000256" key="2">
    <source>
        <dbReference type="ARBA" id="ARBA00009320"/>
    </source>
</evidence>
<comment type="cofactor">
    <cofactor evidence="1 5">
        <name>pyridoxal 5'-phosphate</name>
        <dbReference type="ChEBI" id="CHEBI:597326"/>
    </cofactor>
</comment>
<reference evidence="7" key="1">
    <citation type="journal article" date="2019" name="Int. J. Syst. Evol. Microbiol.">
        <title>The Global Catalogue of Microorganisms (GCM) 10K type strain sequencing project: providing services to taxonomists for standard genome sequencing and annotation.</title>
        <authorList>
            <consortium name="The Broad Institute Genomics Platform"/>
            <consortium name="The Broad Institute Genome Sequencing Center for Infectious Disease"/>
            <person name="Wu L."/>
            <person name="Ma J."/>
        </authorList>
    </citation>
    <scope>NUCLEOTIDE SEQUENCE [LARGE SCALE GENOMIC DNA]</scope>
    <source>
        <strain evidence="7">PCU 280</strain>
    </source>
</reference>
<dbReference type="Gene3D" id="3.30.470.10">
    <property type="match status" value="1"/>
</dbReference>
<dbReference type="EC" id="4.1.3.38" evidence="6"/>
<gene>
    <name evidence="6" type="primary">pabC</name>
    <name evidence="6" type="ORF">ACFP56_21340</name>
</gene>
<dbReference type="Proteomes" id="UP001596233">
    <property type="component" value="Unassembled WGS sequence"/>
</dbReference>
<dbReference type="InterPro" id="IPR043132">
    <property type="entry name" value="BCAT-like_C"/>
</dbReference>
<dbReference type="NCBIfam" id="NF005800">
    <property type="entry name" value="PRK07650.1"/>
    <property type="match status" value="1"/>
</dbReference>
<keyword evidence="3 5" id="KW-0663">Pyridoxal phosphate</keyword>
<dbReference type="PROSITE" id="PS00770">
    <property type="entry name" value="AA_TRANSFER_CLASS_4"/>
    <property type="match status" value="1"/>
</dbReference>
<dbReference type="InterPro" id="IPR043131">
    <property type="entry name" value="BCAT-like_N"/>
</dbReference>
<dbReference type="Gene3D" id="3.20.10.10">
    <property type="entry name" value="D-amino Acid Aminotransferase, subunit A, domain 2"/>
    <property type="match status" value="1"/>
</dbReference>
<dbReference type="PANTHER" id="PTHR42743:SF11">
    <property type="entry name" value="AMINODEOXYCHORISMATE LYASE"/>
    <property type="match status" value="1"/>
</dbReference>
<dbReference type="InterPro" id="IPR036038">
    <property type="entry name" value="Aminotransferase-like"/>
</dbReference>
<dbReference type="InterPro" id="IPR018300">
    <property type="entry name" value="Aminotrans_IV_CS"/>
</dbReference>
<organism evidence="6 7">
    <name type="scientific">Paenibacillus septentrionalis</name>
    <dbReference type="NCBI Taxonomy" id="429342"/>
    <lineage>
        <taxon>Bacteria</taxon>
        <taxon>Bacillati</taxon>
        <taxon>Bacillota</taxon>
        <taxon>Bacilli</taxon>
        <taxon>Bacillales</taxon>
        <taxon>Paenibacillaceae</taxon>
        <taxon>Paenibacillus</taxon>
    </lineage>
</organism>
<dbReference type="EMBL" id="JBHSTE010000011">
    <property type="protein sequence ID" value="MFC6335184.1"/>
    <property type="molecule type" value="Genomic_DNA"/>
</dbReference>